<dbReference type="Proteomes" id="UP001152646">
    <property type="component" value="Unassembled WGS sequence"/>
</dbReference>
<evidence type="ECO:0000256" key="1">
    <source>
        <dbReference type="SAM" id="SignalP"/>
    </source>
</evidence>
<evidence type="ECO:0000313" key="2">
    <source>
        <dbReference type="EMBL" id="CAG8400137.1"/>
    </source>
</evidence>
<feature type="signal peptide" evidence="1">
    <location>
        <begin position="1"/>
        <end position="29"/>
    </location>
</feature>
<protein>
    <submittedName>
        <fullName evidence="2">Uncharacterized protein</fullName>
    </submittedName>
</protein>
<reference evidence="2" key="1">
    <citation type="submission" date="2021-07" db="EMBL/GenBank/DDBJ databases">
        <authorList>
            <person name="Branca A.L. A."/>
        </authorList>
    </citation>
    <scope>NUCLEOTIDE SEQUENCE</scope>
</reference>
<dbReference type="EMBL" id="CAJVPA010000206">
    <property type="protein sequence ID" value="CAG8400137.1"/>
    <property type="molecule type" value="Genomic_DNA"/>
</dbReference>
<name>A0A9W4JLR8_9EURO</name>
<comment type="caution">
    <text evidence="2">The sequence shown here is derived from an EMBL/GenBank/DDBJ whole genome shotgun (WGS) entry which is preliminary data.</text>
</comment>
<gene>
    <name evidence="2" type="ORF">PSALAMII_LOCUS8011</name>
</gene>
<evidence type="ECO:0000313" key="3">
    <source>
        <dbReference type="Proteomes" id="UP001152646"/>
    </source>
</evidence>
<dbReference type="AlphaFoldDB" id="A0A9W4JLR8"/>
<feature type="chain" id="PRO_5040779241" evidence="1">
    <location>
        <begin position="30"/>
        <end position="103"/>
    </location>
</feature>
<sequence>MTVLWLLIATYLSALILLCFLATMSVAWADSLDSHAMVAMTASLCSRTSLLSDHEPDEKDLLDALPGYVGDATPDSPVGTLGIGANSPLKWNRRYWKNKDLAL</sequence>
<dbReference type="OrthoDB" id="5381672at2759"/>
<accession>A0A9W4JLR8</accession>
<proteinExistence type="predicted"/>
<organism evidence="2 3">
    <name type="scientific">Penicillium salamii</name>
    <dbReference type="NCBI Taxonomy" id="1612424"/>
    <lineage>
        <taxon>Eukaryota</taxon>
        <taxon>Fungi</taxon>
        <taxon>Dikarya</taxon>
        <taxon>Ascomycota</taxon>
        <taxon>Pezizomycotina</taxon>
        <taxon>Eurotiomycetes</taxon>
        <taxon>Eurotiomycetidae</taxon>
        <taxon>Eurotiales</taxon>
        <taxon>Aspergillaceae</taxon>
        <taxon>Penicillium</taxon>
    </lineage>
</organism>
<keyword evidence="1" id="KW-0732">Signal</keyword>